<evidence type="ECO:0000313" key="9">
    <source>
        <dbReference type="EMBL" id="RAK73129.1"/>
    </source>
</evidence>
<dbReference type="Pfam" id="PF04082">
    <property type="entry name" value="Fungal_trans"/>
    <property type="match status" value="1"/>
</dbReference>
<keyword evidence="2" id="KW-0479">Metal-binding</keyword>
<protein>
    <submittedName>
        <fullName evidence="9">Zn(II)2Cys6 transcription factor</fullName>
    </submittedName>
</protein>
<dbReference type="GO" id="GO:0006351">
    <property type="term" value="P:DNA-templated transcription"/>
    <property type="evidence" value="ECO:0007669"/>
    <property type="project" value="InterPro"/>
</dbReference>
<dbReference type="GO" id="GO:0045944">
    <property type="term" value="P:positive regulation of transcription by RNA polymerase II"/>
    <property type="evidence" value="ECO:0007669"/>
    <property type="project" value="TreeGrafter"/>
</dbReference>
<feature type="domain" description="Zn(2)-C6 fungal-type" evidence="8">
    <location>
        <begin position="27"/>
        <end position="56"/>
    </location>
</feature>
<dbReference type="GO" id="GO:0005634">
    <property type="term" value="C:nucleus"/>
    <property type="evidence" value="ECO:0007669"/>
    <property type="project" value="UniProtKB-SubCell"/>
</dbReference>
<dbReference type="SMART" id="SM00906">
    <property type="entry name" value="Fungal_trans"/>
    <property type="match status" value="1"/>
</dbReference>
<evidence type="ECO:0000256" key="5">
    <source>
        <dbReference type="ARBA" id="ARBA00023163"/>
    </source>
</evidence>
<dbReference type="SMART" id="SM00066">
    <property type="entry name" value="GAL4"/>
    <property type="match status" value="1"/>
</dbReference>
<evidence type="ECO:0000256" key="2">
    <source>
        <dbReference type="ARBA" id="ARBA00022723"/>
    </source>
</evidence>
<dbReference type="Pfam" id="PF00172">
    <property type="entry name" value="Zn_clus"/>
    <property type="match status" value="1"/>
</dbReference>
<dbReference type="RefSeq" id="XP_040797139.1">
    <property type="nucleotide sequence ID" value="XM_040948073.1"/>
</dbReference>
<dbReference type="AlphaFoldDB" id="A0A8G1VXM8"/>
<evidence type="ECO:0000259" key="8">
    <source>
        <dbReference type="PROSITE" id="PS50048"/>
    </source>
</evidence>
<proteinExistence type="predicted"/>
<sequence>MIVARPSIAMTTEGRTERRKFRRTANACIPCRQSKIKCSGNQPCGNCQRRMVNCRFVDSGHRIIIHQPSNSTAFEINSHASGAKRPASLAFVSDGHEDCPDVLLTPPSLVSQHFDSAPYIGVQRPAELSNPTVDGARSIWTSPFTLPSRTIKNTQRNKRNWVWLAPSSTWSFTARLTLLLAEKLELDSPYSAPNFSGEDIYVLRLKSCPPDDPPDISGLPSIDHALYLFNTVKFHLGQSYRFLDEATFVEHLQEFYHGNAAEKAAASRLWFVQFLLVLSFGNAFLSSRCKCTTEPPGSKFFIRAMALMPDHASVWKDSLLAIEVLALAGLYLYSIDHRESAHVYLGQAIRIAQLEGLHTQLPEEEIGLQTVERCRNLWWTLYIMDRHFSCSLGIPMLTRDSDITTVLDSPSACSQRDATLCLQVRLSHLLSFILTTIYKTQKTQLGTFLDQTKSILQTLAGHAREIEKIIYRKFQNSIDTMPRGTRHITLLYHQCVMVATRPLLLSVLKERLDTLTEGDEDWQTILAPTKALIATGIKSAVKTLQILSDEDSPLEVFLPYDLEFTYSAAIHLAMAQALFPLDPNEHGTRGIQNAHSILSEMASKGNRLAENRSRELVYLEGLFAELAKRIERRGLLTLSLWNSPQQQQHQQDCVTGNTAGGTGGGETLTTQAVGGKESGEPIVPGHEAGAPGGEDPFWSSPSAPTPTTSNLELLDNIGISSYEFLSIVEQIGRQEYHSILDTGAGMG</sequence>
<dbReference type="CDD" id="cd00067">
    <property type="entry name" value="GAL4"/>
    <property type="match status" value="1"/>
</dbReference>
<dbReference type="GO" id="GO:0043565">
    <property type="term" value="F:sequence-specific DNA binding"/>
    <property type="evidence" value="ECO:0007669"/>
    <property type="project" value="TreeGrafter"/>
</dbReference>
<dbReference type="GO" id="GO:0008270">
    <property type="term" value="F:zinc ion binding"/>
    <property type="evidence" value="ECO:0007669"/>
    <property type="project" value="InterPro"/>
</dbReference>
<dbReference type="OrthoDB" id="3548654at2759"/>
<organism evidence="9 10">
    <name type="scientific">Aspergillus fijiensis CBS 313.89</name>
    <dbReference type="NCBI Taxonomy" id="1448319"/>
    <lineage>
        <taxon>Eukaryota</taxon>
        <taxon>Fungi</taxon>
        <taxon>Dikarya</taxon>
        <taxon>Ascomycota</taxon>
        <taxon>Pezizomycotina</taxon>
        <taxon>Eurotiomycetes</taxon>
        <taxon>Eurotiomycetidae</taxon>
        <taxon>Eurotiales</taxon>
        <taxon>Aspergillaceae</taxon>
        <taxon>Aspergillus</taxon>
    </lineage>
</organism>
<evidence type="ECO:0000256" key="7">
    <source>
        <dbReference type="SAM" id="MobiDB-lite"/>
    </source>
</evidence>
<gene>
    <name evidence="9" type="ORF">BO72DRAFT_489173</name>
</gene>
<dbReference type="GO" id="GO:0000981">
    <property type="term" value="F:DNA-binding transcription factor activity, RNA polymerase II-specific"/>
    <property type="evidence" value="ECO:0007669"/>
    <property type="project" value="InterPro"/>
</dbReference>
<evidence type="ECO:0000313" key="10">
    <source>
        <dbReference type="Proteomes" id="UP000249789"/>
    </source>
</evidence>
<name>A0A8G1VXM8_9EURO</name>
<dbReference type="SUPFAM" id="SSF57701">
    <property type="entry name" value="Zn2/Cys6 DNA-binding domain"/>
    <property type="match status" value="1"/>
</dbReference>
<dbReference type="EMBL" id="KZ824683">
    <property type="protein sequence ID" value="RAK73129.1"/>
    <property type="molecule type" value="Genomic_DNA"/>
</dbReference>
<evidence type="ECO:0000256" key="1">
    <source>
        <dbReference type="ARBA" id="ARBA00004123"/>
    </source>
</evidence>
<feature type="region of interest" description="Disordered" evidence="7">
    <location>
        <begin position="649"/>
        <end position="709"/>
    </location>
</feature>
<dbReference type="InterPro" id="IPR036864">
    <property type="entry name" value="Zn2-C6_fun-type_DNA-bd_sf"/>
</dbReference>
<dbReference type="VEuPathDB" id="FungiDB:BO72DRAFT_489173"/>
<keyword evidence="6" id="KW-0539">Nucleus</keyword>
<dbReference type="Gene3D" id="4.10.240.10">
    <property type="entry name" value="Zn(2)-C6 fungal-type DNA-binding domain"/>
    <property type="match status" value="1"/>
</dbReference>
<keyword evidence="4" id="KW-0238">DNA-binding</keyword>
<dbReference type="PANTHER" id="PTHR47540">
    <property type="entry name" value="THIAMINE REPRESSIBLE GENES REGULATORY PROTEIN THI5"/>
    <property type="match status" value="1"/>
</dbReference>
<keyword evidence="3" id="KW-0805">Transcription regulation</keyword>
<dbReference type="CDD" id="cd12148">
    <property type="entry name" value="fungal_TF_MHR"/>
    <property type="match status" value="1"/>
</dbReference>
<reference evidence="9 10" key="1">
    <citation type="submission" date="2018-02" db="EMBL/GenBank/DDBJ databases">
        <title>The genomes of Aspergillus section Nigri reveals drivers in fungal speciation.</title>
        <authorList>
            <consortium name="DOE Joint Genome Institute"/>
            <person name="Vesth T.C."/>
            <person name="Nybo J."/>
            <person name="Theobald S."/>
            <person name="Brandl J."/>
            <person name="Frisvad J.C."/>
            <person name="Nielsen K.F."/>
            <person name="Lyhne E.K."/>
            <person name="Kogle M.E."/>
            <person name="Kuo A."/>
            <person name="Riley R."/>
            <person name="Clum A."/>
            <person name="Nolan M."/>
            <person name="Lipzen A."/>
            <person name="Salamov A."/>
            <person name="Henrissat B."/>
            <person name="Wiebenga A."/>
            <person name="De vries R.P."/>
            <person name="Grigoriev I.V."/>
            <person name="Mortensen U.H."/>
            <person name="Andersen M.R."/>
            <person name="Baker S.E."/>
        </authorList>
    </citation>
    <scope>NUCLEOTIDE SEQUENCE [LARGE SCALE GENOMIC DNA]</scope>
    <source>
        <strain evidence="9 10">CBS 313.89</strain>
    </source>
</reference>
<dbReference type="InterPro" id="IPR001138">
    <property type="entry name" value="Zn2Cys6_DnaBD"/>
</dbReference>
<dbReference type="InterPro" id="IPR051711">
    <property type="entry name" value="Stress_Response_Reg"/>
</dbReference>
<comment type="subcellular location">
    <subcellularLocation>
        <location evidence="1">Nucleus</location>
    </subcellularLocation>
</comment>
<dbReference type="InterPro" id="IPR007219">
    <property type="entry name" value="XnlR_reg_dom"/>
</dbReference>
<dbReference type="PROSITE" id="PS50048">
    <property type="entry name" value="ZN2_CY6_FUNGAL_2"/>
    <property type="match status" value="1"/>
</dbReference>
<dbReference type="PROSITE" id="PS00463">
    <property type="entry name" value="ZN2_CY6_FUNGAL_1"/>
    <property type="match status" value="1"/>
</dbReference>
<dbReference type="PANTHER" id="PTHR47540:SF6">
    <property type="entry name" value="ZN(II)2CYS6 TRANSCRIPTION FACTOR (EUROFUNG)"/>
    <property type="match status" value="1"/>
</dbReference>
<dbReference type="Proteomes" id="UP000249789">
    <property type="component" value="Unassembled WGS sequence"/>
</dbReference>
<accession>A0A8G1VXM8</accession>
<dbReference type="GeneID" id="63865406"/>
<evidence type="ECO:0000256" key="4">
    <source>
        <dbReference type="ARBA" id="ARBA00023125"/>
    </source>
</evidence>
<keyword evidence="5" id="KW-0804">Transcription</keyword>
<evidence type="ECO:0000256" key="6">
    <source>
        <dbReference type="ARBA" id="ARBA00023242"/>
    </source>
</evidence>
<feature type="compositionally biased region" description="Low complexity" evidence="7">
    <location>
        <begin position="699"/>
        <end position="709"/>
    </location>
</feature>
<evidence type="ECO:0000256" key="3">
    <source>
        <dbReference type="ARBA" id="ARBA00023015"/>
    </source>
</evidence>
<keyword evidence="10" id="KW-1185">Reference proteome</keyword>